<sequence length="241" mass="24339">MTVVVIAAMREEASAVAALADSIESEVETPTGVVWTGFIDGEALLVVQSGVGLVNAASAATAVLESLDLTEPVTVISAGSAGGVGDTVSVGDVVVAAATLHGDADARAFGYALGQVPGMPARYDAPDGLVRAASNAIAGAGYPTHSGVVVSTDSFVAPVRARSIRDNFAGTLAVDMESAAIAQVAYRYQVPFISVRAISDLADQETGDVFDANIDDAAARSAHVVVSIIRGLYLEDESSGA</sequence>
<dbReference type="GO" id="GO:0008930">
    <property type="term" value="F:methylthioadenosine nucleosidase activity"/>
    <property type="evidence" value="ECO:0007669"/>
    <property type="project" value="InterPro"/>
</dbReference>
<keyword evidence="4" id="KW-0378">Hydrolase</keyword>
<evidence type="ECO:0000313" key="7">
    <source>
        <dbReference type="EMBL" id="PVZ93405.1"/>
    </source>
</evidence>
<comment type="pathway">
    <text evidence="1">Amino-acid biosynthesis; L-methionine biosynthesis via salvage pathway; S-methyl-5-thio-alpha-D-ribose 1-phosphate from S-methyl-5'-thioadenosine (hydrolase route): step 1/2.</text>
</comment>
<proteinExistence type="predicted"/>
<dbReference type="PANTHER" id="PTHR46832">
    <property type="entry name" value="5'-METHYLTHIOADENOSINE/S-ADENOSYLHOMOCYSTEINE NUCLEOSIDASE"/>
    <property type="match status" value="1"/>
</dbReference>
<comment type="caution">
    <text evidence="7">The sequence shown here is derived from an EMBL/GenBank/DDBJ whole genome shotgun (WGS) entry which is preliminary data.</text>
</comment>
<dbReference type="GO" id="GO:0009164">
    <property type="term" value="P:nucleoside catabolic process"/>
    <property type="evidence" value="ECO:0007669"/>
    <property type="project" value="InterPro"/>
</dbReference>
<dbReference type="NCBIfam" id="NF004079">
    <property type="entry name" value="PRK05584.1"/>
    <property type="match status" value="1"/>
</dbReference>
<dbReference type="InterPro" id="IPR035994">
    <property type="entry name" value="Nucleoside_phosphorylase_sf"/>
</dbReference>
<dbReference type="GO" id="GO:0008782">
    <property type="term" value="F:adenosylhomocysteine nucleosidase activity"/>
    <property type="evidence" value="ECO:0007669"/>
    <property type="project" value="UniProtKB-EC"/>
</dbReference>
<organism evidence="7 8">
    <name type="scientific">Amnibacterium flavum</name>
    <dbReference type="NCBI Taxonomy" id="2173173"/>
    <lineage>
        <taxon>Bacteria</taxon>
        <taxon>Bacillati</taxon>
        <taxon>Actinomycetota</taxon>
        <taxon>Actinomycetes</taxon>
        <taxon>Micrococcales</taxon>
        <taxon>Microbacteriaceae</taxon>
        <taxon>Amnibacterium</taxon>
    </lineage>
</organism>
<feature type="domain" description="Nucleoside phosphorylase" evidence="6">
    <location>
        <begin position="2"/>
        <end position="230"/>
    </location>
</feature>
<dbReference type="EMBL" id="QEOP01000004">
    <property type="protein sequence ID" value="PVZ93405.1"/>
    <property type="molecule type" value="Genomic_DNA"/>
</dbReference>
<keyword evidence="5" id="KW-0486">Methionine biosynthesis</keyword>
<evidence type="ECO:0000259" key="6">
    <source>
        <dbReference type="Pfam" id="PF01048"/>
    </source>
</evidence>
<dbReference type="Pfam" id="PF01048">
    <property type="entry name" value="PNP_UDP_1"/>
    <property type="match status" value="1"/>
</dbReference>
<dbReference type="GO" id="GO:0019284">
    <property type="term" value="P:L-methionine salvage from S-adenosylmethionine"/>
    <property type="evidence" value="ECO:0007669"/>
    <property type="project" value="TreeGrafter"/>
</dbReference>
<evidence type="ECO:0000256" key="1">
    <source>
        <dbReference type="ARBA" id="ARBA00004945"/>
    </source>
</evidence>
<dbReference type="SUPFAM" id="SSF53167">
    <property type="entry name" value="Purine and uridine phosphorylases"/>
    <property type="match status" value="1"/>
</dbReference>
<dbReference type="OrthoDB" id="3734512at2"/>
<dbReference type="AlphaFoldDB" id="A0A2V1HLS5"/>
<dbReference type="RefSeq" id="WP_116757733.1">
    <property type="nucleotide sequence ID" value="NZ_JBHUEX010000001.1"/>
</dbReference>
<dbReference type="InterPro" id="IPR000845">
    <property type="entry name" value="Nucleoside_phosphorylase_d"/>
</dbReference>
<dbReference type="NCBIfam" id="TIGR01704">
    <property type="entry name" value="MTA_SAH-Nsdase"/>
    <property type="match status" value="1"/>
</dbReference>
<evidence type="ECO:0000256" key="4">
    <source>
        <dbReference type="ARBA" id="ARBA00022801"/>
    </source>
</evidence>
<keyword evidence="3" id="KW-0028">Amino-acid biosynthesis</keyword>
<dbReference type="InterPro" id="IPR010049">
    <property type="entry name" value="MTA_SAH_Nsdase"/>
</dbReference>
<dbReference type="EC" id="3.2.2.9" evidence="2"/>
<dbReference type="GO" id="GO:0005829">
    <property type="term" value="C:cytosol"/>
    <property type="evidence" value="ECO:0007669"/>
    <property type="project" value="TreeGrafter"/>
</dbReference>
<accession>A0A2V1HLS5</accession>
<dbReference type="GO" id="GO:0019509">
    <property type="term" value="P:L-methionine salvage from methylthioadenosine"/>
    <property type="evidence" value="ECO:0007669"/>
    <property type="project" value="UniProtKB-UniPathway"/>
</dbReference>
<evidence type="ECO:0000256" key="3">
    <source>
        <dbReference type="ARBA" id="ARBA00022605"/>
    </source>
</evidence>
<gene>
    <name evidence="7" type="ORF">DDQ50_15645</name>
</gene>
<evidence type="ECO:0000256" key="2">
    <source>
        <dbReference type="ARBA" id="ARBA00011974"/>
    </source>
</evidence>
<reference evidence="7 8" key="1">
    <citation type="submission" date="2018-05" db="EMBL/GenBank/DDBJ databases">
        <title>Amnibacterium sp. M8JJ-5, whole genome shotgun sequence.</title>
        <authorList>
            <person name="Tuo L."/>
        </authorList>
    </citation>
    <scope>NUCLEOTIDE SEQUENCE [LARGE SCALE GENOMIC DNA]</scope>
    <source>
        <strain evidence="7 8">M8JJ-5</strain>
    </source>
</reference>
<dbReference type="UniPathway" id="UPA00904">
    <property type="reaction ID" value="UER00871"/>
</dbReference>
<dbReference type="Gene3D" id="3.40.50.1580">
    <property type="entry name" value="Nucleoside phosphorylase domain"/>
    <property type="match status" value="1"/>
</dbReference>
<evidence type="ECO:0000313" key="8">
    <source>
        <dbReference type="Proteomes" id="UP000244893"/>
    </source>
</evidence>
<dbReference type="PANTHER" id="PTHR46832:SF1">
    <property type="entry name" value="5'-METHYLTHIOADENOSINE_S-ADENOSYLHOMOCYSTEINE NUCLEOSIDASE"/>
    <property type="match status" value="1"/>
</dbReference>
<dbReference type="Proteomes" id="UP000244893">
    <property type="component" value="Unassembled WGS sequence"/>
</dbReference>
<name>A0A2V1HLS5_9MICO</name>
<keyword evidence="8" id="KW-1185">Reference proteome</keyword>
<evidence type="ECO:0000256" key="5">
    <source>
        <dbReference type="ARBA" id="ARBA00023167"/>
    </source>
</evidence>
<dbReference type="CDD" id="cd09008">
    <property type="entry name" value="MTAN"/>
    <property type="match status" value="1"/>
</dbReference>
<protein>
    <recommendedName>
        <fullName evidence="2">adenosylhomocysteine nucleosidase</fullName>
        <ecNumber evidence="2">3.2.2.9</ecNumber>
    </recommendedName>
</protein>